<dbReference type="EMBL" id="JBHUEO010000004">
    <property type="protein sequence ID" value="MFD1705600.1"/>
    <property type="molecule type" value="Genomic_DNA"/>
</dbReference>
<keyword evidence="1" id="KW-0802">TPR repeat</keyword>
<name>A0ABW4KC75_9BACI</name>
<feature type="repeat" description="TPR" evidence="1">
    <location>
        <begin position="13"/>
        <end position="46"/>
    </location>
</feature>
<dbReference type="InterPro" id="IPR019734">
    <property type="entry name" value="TPR_rpt"/>
</dbReference>
<reference evidence="3" key="1">
    <citation type="journal article" date="2019" name="Int. J. Syst. Evol. Microbiol.">
        <title>The Global Catalogue of Microorganisms (GCM) 10K type strain sequencing project: providing services to taxonomists for standard genome sequencing and annotation.</title>
        <authorList>
            <consortium name="The Broad Institute Genomics Platform"/>
            <consortium name="The Broad Institute Genome Sequencing Center for Infectious Disease"/>
            <person name="Wu L."/>
            <person name="Ma J."/>
        </authorList>
    </citation>
    <scope>NUCLEOTIDE SEQUENCE [LARGE SCALE GENOMIC DNA]</scope>
    <source>
        <strain evidence="3">CGMCC 1.12295</strain>
    </source>
</reference>
<gene>
    <name evidence="2" type="ORF">ACFSCZ_02405</name>
</gene>
<evidence type="ECO:0000313" key="3">
    <source>
        <dbReference type="Proteomes" id="UP001597301"/>
    </source>
</evidence>
<dbReference type="SUPFAM" id="SSF48452">
    <property type="entry name" value="TPR-like"/>
    <property type="match status" value="1"/>
</dbReference>
<proteinExistence type="predicted"/>
<evidence type="ECO:0000256" key="1">
    <source>
        <dbReference type="PROSITE-ProRule" id="PRU00339"/>
    </source>
</evidence>
<dbReference type="SUPFAM" id="SSF116965">
    <property type="entry name" value="Hypothetical protein MPN330"/>
    <property type="match status" value="1"/>
</dbReference>
<sequence>MGKDNIILFPGLKNRLFRFGLEYLHERKFDEAVQLFEQAKEIDPEYEEVEMALAVAYYESGNYEKAKKATEEMLHKGAGNYHEIIDLYVMVLMQLNLHTEVVHTLEALFEEQHVPPEKEEHYRTLLEFSKRAMERKGTPRTTSETKPDLLFSEGDFREQLLQISSLASKNIQPYKDALIRLLRDDKVHPFLQTAALNVLMEHQIETSVQIRKFDFEGEFIPAKLPDVHEMPFYQEVIVKLNQMLEHENPVLLEQLKEMILRHQFLMYPYEFTPADPMLWAAGYRGFGHEMYGEKWSIEKTAQTFEVNLQDLDYAISFIFNLEQHSPSTV</sequence>
<dbReference type="RefSeq" id="WP_380772137.1">
    <property type="nucleotide sequence ID" value="NZ_JBHUEO010000004.1"/>
</dbReference>
<keyword evidence="3" id="KW-1185">Reference proteome</keyword>
<dbReference type="Pfam" id="PF14559">
    <property type="entry name" value="TPR_19"/>
    <property type="match status" value="1"/>
</dbReference>
<protein>
    <submittedName>
        <fullName evidence="2">Tetratricopeptide repeat protein</fullName>
    </submittedName>
</protein>
<dbReference type="PROSITE" id="PS50005">
    <property type="entry name" value="TPR"/>
    <property type="match status" value="1"/>
</dbReference>
<accession>A0ABW4KC75</accession>
<dbReference type="Gene3D" id="1.25.40.10">
    <property type="entry name" value="Tetratricopeptide repeat domain"/>
    <property type="match status" value="1"/>
</dbReference>
<dbReference type="Proteomes" id="UP001597301">
    <property type="component" value="Unassembled WGS sequence"/>
</dbReference>
<evidence type="ECO:0000313" key="2">
    <source>
        <dbReference type="EMBL" id="MFD1705600.1"/>
    </source>
</evidence>
<dbReference type="InterPro" id="IPR011990">
    <property type="entry name" value="TPR-like_helical_dom_sf"/>
</dbReference>
<comment type="caution">
    <text evidence="2">The sequence shown here is derived from an EMBL/GenBank/DDBJ whole genome shotgun (WGS) entry which is preliminary data.</text>
</comment>
<organism evidence="2 3">
    <name type="scientific">Siminovitchia sediminis</name>
    <dbReference type="NCBI Taxonomy" id="1274353"/>
    <lineage>
        <taxon>Bacteria</taxon>
        <taxon>Bacillati</taxon>
        <taxon>Bacillota</taxon>
        <taxon>Bacilli</taxon>
        <taxon>Bacillales</taxon>
        <taxon>Bacillaceae</taxon>
        <taxon>Siminovitchia</taxon>
    </lineage>
</organism>